<accession>A0ABV0YZ72</accession>
<evidence type="ECO:0000313" key="12">
    <source>
        <dbReference type="EMBL" id="MEQ2299096.1"/>
    </source>
</evidence>
<comment type="subcellular location">
    <subcellularLocation>
        <location evidence="1">Membrane</location>
        <topology evidence="1">Multi-pass membrane protein</topology>
    </subcellularLocation>
</comment>
<evidence type="ECO:0000256" key="1">
    <source>
        <dbReference type="ARBA" id="ARBA00004141"/>
    </source>
</evidence>
<keyword evidence="8" id="KW-0807">Transducer</keyword>
<evidence type="ECO:0000259" key="11">
    <source>
        <dbReference type="PROSITE" id="PS50262"/>
    </source>
</evidence>
<dbReference type="InterPro" id="IPR000276">
    <property type="entry name" value="GPCR_Rhodpsn"/>
</dbReference>
<keyword evidence="4 10" id="KW-1133">Transmembrane helix</keyword>
<dbReference type="PROSITE" id="PS50262">
    <property type="entry name" value="G_PROTEIN_RECEP_F1_2"/>
    <property type="match status" value="1"/>
</dbReference>
<dbReference type="Gene3D" id="1.20.1070.10">
    <property type="entry name" value="Rhodopsin 7-helix transmembrane proteins"/>
    <property type="match status" value="1"/>
</dbReference>
<feature type="domain" description="G-protein coupled receptors family 1 profile" evidence="11">
    <location>
        <begin position="141"/>
        <end position="356"/>
    </location>
</feature>
<evidence type="ECO:0000256" key="4">
    <source>
        <dbReference type="ARBA" id="ARBA00022989"/>
    </source>
</evidence>
<evidence type="ECO:0000256" key="10">
    <source>
        <dbReference type="SAM" id="Phobius"/>
    </source>
</evidence>
<keyword evidence="7" id="KW-0675">Receptor</keyword>
<feature type="transmembrane region" description="Helical" evidence="10">
    <location>
        <begin position="340"/>
        <end position="359"/>
    </location>
</feature>
<protein>
    <recommendedName>
        <fullName evidence="11">G-protein coupled receptors family 1 profile domain-containing protein</fullName>
    </recommendedName>
</protein>
<evidence type="ECO:0000256" key="8">
    <source>
        <dbReference type="ARBA" id="ARBA00023224"/>
    </source>
</evidence>
<dbReference type="SUPFAM" id="SSF81321">
    <property type="entry name" value="Family A G protein-coupled receptor-like"/>
    <property type="match status" value="1"/>
</dbReference>
<sequence>MKRILGSCSDELTGPAVVYAGADAAMDPETQDPGAHHPSSRGLTEPGCPGPSKQPPGVNRHTPKHPAPNTKNHKFTSGQRHQPPVSGCGEEEICPTYITLGLFHYVFVGSLRYNSTLYPRPCLGCRCSCSVCDLYSSKGWCRFLMGVWVWLRSVNVWSTFFLSAFHLHTLRRVAPTIGNLQGPWSTYRTLLLTLGIIWIFNLFYSIPAYIFSTNGDENTTETLMLVSSTTRPLLGCVWNFPSNYSGLAFATTSMVIHEIFPIILMVVTNITSLYTLFNHGRSRSSAQDTPVIKRVPAERRAAKVILALVMLFTISWGTSIISVNYFNYNRGSSAEFLLVITRYANTIFIVMSPVVLAIGHRRLRSCMKSSVSG</sequence>
<gene>
    <name evidence="12" type="ORF">AMECASPLE_011998</name>
</gene>
<feature type="transmembrane region" description="Helical" evidence="10">
    <location>
        <begin position="187"/>
        <end position="211"/>
    </location>
</feature>
<keyword evidence="13" id="KW-1185">Reference proteome</keyword>
<dbReference type="EMBL" id="JAHRIP010047764">
    <property type="protein sequence ID" value="MEQ2299096.1"/>
    <property type="molecule type" value="Genomic_DNA"/>
</dbReference>
<keyword evidence="5" id="KW-0297">G-protein coupled receptor</keyword>
<evidence type="ECO:0000256" key="9">
    <source>
        <dbReference type="SAM" id="MobiDB-lite"/>
    </source>
</evidence>
<reference evidence="12 13" key="1">
    <citation type="submission" date="2021-06" db="EMBL/GenBank/DDBJ databases">
        <authorList>
            <person name="Palmer J.M."/>
        </authorList>
    </citation>
    <scope>NUCLEOTIDE SEQUENCE [LARGE SCALE GENOMIC DNA]</scope>
    <source>
        <strain evidence="12 13">AS_MEX2019</strain>
        <tissue evidence="12">Muscle</tissue>
    </source>
</reference>
<evidence type="ECO:0000256" key="3">
    <source>
        <dbReference type="ARBA" id="ARBA00022692"/>
    </source>
</evidence>
<comment type="caution">
    <text evidence="12">The sequence shown here is derived from an EMBL/GenBank/DDBJ whole genome shotgun (WGS) entry which is preliminary data.</text>
</comment>
<feature type="transmembrane region" description="Helical" evidence="10">
    <location>
        <begin position="260"/>
        <end position="277"/>
    </location>
</feature>
<dbReference type="PANTHER" id="PTHR11394">
    <property type="entry name" value="TASTE RECEPTOR TYPE 2"/>
    <property type="match status" value="1"/>
</dbReference>
<keyword evidence="3 10" id="KW-0812">Transmembrane</keyword>
<proteinExistence type="predicted"/>
<dbReference type="Pfam" id="PF00001">
    <property type="entry name" value="7tm_1"/>
    <property type="match status" value="1"/>
</dbReference>
<keyword evidence="2" id="KW-0716">Sensory transduction</keyword>
<dbReference type="Proteomes" id="UP001469553">
    <property type="component" value="Unassembled WGS sequence"/>
</dbReference>
<organism evidence="12 13">
    <name type="scientific">Ameca splendens</name>
    <dbReference type="NCBI Taxonomy" id="208324"/>
    <lineage>
        <taxon>Eukaryota</taxon>
        <taxon>Metazoa</taxon>
        <taxon>Chordata</taxon>
        <taxon>Craniata</taxon>
        <taxon>Vertebrata</taxon>
        <taxon>Euteleostomi</taxon>
        <taxon>Actinopterygii</taxon>
        <taxon>Neopterygii</taxon>
        <taxon>Teleostei</taxon>
        <taxon>Neoteleostei</taxon>
        <taxon>Acanthomorphata</taxon>
        <taxon>Ovalentaria</taxon>
        <taxon>Atherinomorphae</taxon>
        <taxon>Cyprinodontiformes</taxon>
        <taxon>Goodeidae</taxon>
        <taxon>Ameca</taxon>
    </lineage>
</organism>
<evidence type="ECO:0000256" key="2">
    <source>
        <dbReference type="ARBA" id="ARBA00022606"/>
    </source>
</evidence>
<dbReference type="PANTHER" id="PTHR11394:SF137">
    <property type="entry name" value="C-X-C CHEMOKINE RECEPTOR TYPE 3 ISOFORM X1-RELATED"/>
    <property type="match status" value="1"/>
</dbReference>
<evidence type="ECO:0000313" key="13">
    <source>
        <dbReference type="Proteomes" id="UP001469553"/>
    </source>
</evidence>
<dbReference type="CDD" id="cd00637">
    <property type="entry name" value="7tm_classA_rhodopsin-like"/>
    <property type="match status" value="1"/>
</dbReference>
<keyword evidence="6 10" id="KW-0472">Membrane</keyword>
<evidence type="ECO:0000256" key="6">
    <source>
        <dbReference type="ARBA" id="ARBA00023136"/>
    </source>
</evidence>
<dbReference type="InterPro" id="IPR017452">
    <property type="entry name" value="GPCR_Rhodpsn_7TM"/>
</dbReference>
<evidence type="ECO:0000256" key="5">
    <source>
        <dbReference type="ARBA" id="ARBA00023040"/>
    </source>
</evidence>
<evidence type="ECO:0000256" key="7">
    <source>
        <dbReference type="ARBA" id="ARBA00023170"/>
    </source>
</evidence>
<name>A0ABV0YZ72_9TELE</name>
<feature type="transmembrane region" description="Helical" evidence="10">
    <location>
        <begin position="143"/>
        <end position="167"/>
    </location>
</feature>
<feature type="transmembrane region" description="Helical" evidence="10">
    <location>
        <begin position="304"/>
        <end position="328"/>
    </location>
</feature>
<feature type="region of interest" description="Disordered" evidence="9">
    <location>
        <begin position="20"/>
        <end position="88"/>
    </location>
</feature>